<dbReference type="RefSeq" id="YP_009217417.1">
    <property type="nucleotide sequence ID" value="NC_028999.1"/>
</dbReference>
<keyword evidence="2" id="KW-1185">Reference proteome</keyword>
<reference evidence="1 2" key="1">
    <citation type="journal article" date="2011" name="Microbiology">
        <title>The Pseudomonas aeruginosa generalized transducing phage phiPA3 is a new member of the phiKZ-like group of 'jumbo' phages, and infects model laboratory strains and clinical isolates from cystic fibrosis patients.</title>
        <authorList>
            <person name="Monson R."/>
            <person name="Foulds I."/>
            <person name="Foweraker J."/>
            <person name="Welch M."/>
            <person name="Salmond G.P."/>
        </authorList>
    </citation>
    <scope>NUCLEOTIDE SEQUENCE [LARGE SCALE GENOMIC DNA]</scope>
</reference>
<dbReference type="Proteomes" id="UP000008388">
    <property type="component" value="Segment"/>
</dbReference>
<sequence length="156" mass="18736">MQQNHADAIRRLADEKPELYQHYLRIKFPLWMSYTPGGHNYSKGYTNIDRQLHLMAWAAETRELCKLAEELGIRIDGMPFHHQYDKSVELLMIRYSQAANLRKLRNSWKQVLEELGLNVPDSDWRRARQHHDEWAEEWKHFRKTINLAYGHLVINK</sequence>
<dbReference type="EMBL" id="HQ630627">
    <property type="protein sequence ID" value="AEH03761.1"/>
    <property type="molecule type" value="Genomic_DNA"/>
</dbReference>
<dbReference type="GeneID" id="26643866"/>
<proteinExistence type="predicted"/>
<name>F8SJH4_BPPA3</name>
<gene>
    <name evidence="1" type="primary">338</name>
</gene>
<organism evidence="1 2">
    <name type="scientific">Pseudomonas phage PhiPA3</name>
    <name type="common">Pseudomonas aeruginosa phage PhiPA3</name>
    <dbReference type="NCBI Taxonomy" id="998086"/>
    <lineage>
        <taxon>Viruses</taxon>
        <taxon>Duplodnaviria</taxon>
        <taxon>Heunggongvirae</taxon>
        <taxon>Uroviricota</taxon>
        <taxon>Caudoviricetes</taxon>
        <taxon>Chimalliviridae</taxon>
        <taxon>Miltoncavirus</taxon>
        <taxon>Miltoncavirus PhiPA3</taxon>
    </lineage>
</organism>
<organismHost>
    <name type="scientific">Pseudomonas aeruginosa</name>
    <dbReference type="NCBI Taxonomy" id="287"/>
</organismHost>
<protein>
    <submittedName>
        <fullName evidence="1">Uncharacterized protein 338</fullName>
    </submittedName>
</protein>
<dbReference type="KEGG" id="vg:26643866"/>
<evidence type="ECO:0000313" key="1">
    <source>
        <dbReference type="EMBL" id="AEH03761.1"/>
    </source>
</evidence>
<evidence type="ECO:0000313" key="2">
    <source>
        <dbReference type="Proteomes" id="UP000008388"/>
    </source>
</evidence>
<accession>F8SJH4</accession>